<organism evidence="10 11">
    <name type="scientific">Nesterenkonia alkaliphila</name>
    <dbReference type="NCBI Taxonomy" id="1463631"/>
    <lineage>
        <taxon>Bacteria</taxon>
        <taxon>Bacillati</taxon>
        <taxon>Actinomycetota</taxon>
        <taxon>Actinomycetes</taxon>
        <taxon>Micrococcales</taxon>
        <taxon>Micrococcaceae</taxon>
        <taxon>Nesterenkonia</taxon>
    </lineage>
</organism>
<dbReference type="InterPro" id="IPR018584">
    <property type="entry name" value="GT87"/>
</dbReference>
<feature type="transmembrane region" description="Helical" evidence="9">
    <location>
        <begin position="176"/>
        <end position="200"/>
    </location>
</feature>
<feature type="transmembrane region" description="Helical" evidence="9">
    <location>
        <begin position="138"/>
        <end position="169"/>
    </location>
</feature>
<dbReference type="AlphaFoldDB" id="A0A7K1ULS3"/>
<gene>
    <name evidence="10" type="ORF">GNZ21_13800</name>
</gene>
<keyword evidence="3" id="KW-0808">Transferase</keyword>
<evidence type="ECO:0000256" key="4">
    <source>
        <dbReference type="ARBA" id="ARBA00022692"/>
    </source>
</evidence>
<dbReference type="RefSeq" id="WP_157325327.1">
    <property type="nucleotide sequence ID" value="NZ_BMFX01000013.1"/>
</dbReference>
<dbReference type="Proteomes" id="UP000460157">
    <property type="component" value="Unassembled WGS sequence"/>
</dbReference>
<feature type="region of interest" description="Disordered" evidence="8">
    <location>
        <begin position="407"/>
        <end position="436"/>
    </location>
</feature>
<feature type="transmembrane region" description="Helical" evidence="9">
    <location>
        <begin position="271"/>
        <end position="291"/>
    </location>
</feature>
<dbReference type="GO" id="GO:0005886">
    <property type="term" value="C:plasma membrane"/>
    <property type="evidence" value="ECO:0007669"/>
    <property type="project" value="UniProtKB-SubCell"/>
</dbReference>
<evidence type="ECO:0000256" key="6">
    <source>
        <dbReference type="ARBA" id="ARBA00023136"/>
    </source>
</evidence>
<keyword evidence="6 9" id="KW-0472">Membrane</keyword>
<evidence type="ECO:0000256" key="1">
    <source>
        <dbReference type="ARBA" id="ARBA00004651"/>
    </source>
</evidence>
<proteinExistence type="inferred from homology"/>
<evidence type="ECO:0000313" key="10">
    <source>
        <dbReference type="EMBL" id="MVT27409.1"/>
    </source>
</evidence>
<feature type="transmembrane region" description="Helical" evidence="9">
    <location>
        <begin position="212"/>
        <end position="232"/>
    </location>
</feature>
<keyword evidence="5 9" id="KW-1133">Transmembrane helix</keyword>
<keyword evidence="11" id="KW-1185">Reference proteome</keyword>
<dbReference type="GO" id="GO:0016758">
    <property type="term" value="F:hexosyltransferase activity"/>
    <property type="evidence" value="ECO:0007669"/>
    <property type="project" value="InterPro"/>
</dbReference>
<feature type="transmembrane region" description="Helical" evidence="9">
    <location>
        <begin position="113"/>
        <end position="132"/>
    </location>
</feature>
<evidence type="ECO:0000256" key="5">
    <source>
        <dbReference type="ARBA" id="ARBA00022989"/>
    </source>
</evidence>
<feature type="transmembrane region" description="Helical" evidence="9">
    <location>
        <begin position="297"/>
        <end position="315"/>
    </location>
</feature>
<dbReference type="PIRSF" id="PIRSF010361">
    <property type="entry name" value="UCP010361"/>
    <property type="match status" value="1"/>
</dbReference>
<feature type="transmembrane region" description="Helical" evidence="9">
    <location>
        <begin position="377"/>
        <end position="397"/>
    </location>
</feature>
<dbReference type="EMBL" id="WRPM01000098">
    <property type="protein sequence ID" value="MVT27409.1"/>
    <property type="molecule type" value="Genomic_DNA"/>
</dbReference>
<protein>
    <submittedName>
        <fullName evidence="10">DUF2029 domain-containing protein</fullName>
    </submittedName>
</protein>
<comment type="caution">
    <text evidence="10">The sequence shown here is derived from an EMBL/GenBank/DDBJ whole genome shotgun (WGS) entry which is preliminary data.</text>
</comment>
<keyword evidence="4 9" id="KW-0812">Transmembrane</keyword>
<reference evidence="10 11" key="1">
    <citation type="submission" date="2019-12" db="EMBL/GenBank/DDBJ databases">
        <title>Nesterenkonia muleiensis sp. nov., a novel actinobacterium isolated from sap of Populus euphratica.</title>
        <authorList>
            <person name="Wang R."/>
        </authorList>
    </citation>
    <scope>NUCLEOTIDE SEQUENCE [LARGE SCALE GENOMIC DNA]</scope>
    <source>
        <strain evidence="10 11">F10</strain>
    </source>
</reference>
<evidence type="ECO:0000313" key="11">
    <source>
        <dbReference type="Proteomes" id="UP000460157"/>
    </source>
</evidence>
<feature type="transmembrane region" description="Helical" evidence="9">
    <location>
        <begin position="79"/>
        <end position="101"/>
    </location>
</feature>
<keyword evidence="2" id="KW-1003">Cell membrane</keyword>
<evidence type="ECO:0000256" key="9">
    <source>
        <dbReference type="SAM" id="Phobius"/>
    </source>
</evidence>
<comment type="subcellular location">
    <subcellularLocation>
        <location evidence="1">Cell membrane</location>
        <topology evidence="1">Multi-pass membrane protein</topology>
    </subcellularLocation>
</comment>
<dbReference type="OrthoDB" id="3348156at2"/>
<accession>A0A7K1ULS3</accession>
<evidence type="ECO:0000256" key="7">
    <source>
        <dbReference type="ARBA" id="ARBA00024033"/>
    </source>
</evidence>
<comment type="similarity">
    <text evidence="7">Belongs to the glycosyltransferase 87 family.</text>
</comment>
<evidence type="ECO:0000256" key="2">
    <source>
        <dbReference type="ARBA" id="ARBA00022475"/>
    </source>
</evidence>
<name>A0A7K1ULS3_9MICC</name>
<dbReference type="InterPro" id="IPR016570">
    <property type="entry name" value="UCP010361"/>
</dbReference>
<evidence type="ECO:0000256" key="3">
    <source>
        <dbReference type="ARBA" id="ARBA00022679"/>
    </source>
</evidence>
<evidence type="ECO:0000256" key="8">
    <source>
        <dbReference type="SAM" id="MobiDB-lite"/>
    </source>
</evidence>
<sequence length="449" mass="48351">MRPAPLSARTVLILLTATAFAALLSVLAVQWCRINGWTDPQQHLAMCYSDFPLLFAERGLADGAFPFITPVAPEQTMEYPVLIGAVAGLIAAVIPGQGAAAERILAFHDLNHLAVIGCWAGLVLLTAAALPTSRRRHALLVALAPGIILTVSINWDMWAVALGAAALLAWGRHRPVLAGVLIGLGTAMKLYPLLFLGAIIVLCLRTGKYRPLGGVVVSAALSWLAVNLPFMLSQPQQWRLFYEFSSAREPGFSSVWLALAPTGWSGETFSLLSNGLFLLCCIAIAWLGLAAPVRPSTAQLSLLIVGCFVLLGKVYSPQFVIWLVPLVVLAVPQVRVFLIWQAAEVFHWASVWLISAKITAEAGGGDFGQGHYLFETLYGLGIAAHMIALIWVLGLVVRDMLRRPEWNSGRGSDQGSEPDPLAGPTAEQPDVFTLPGFRRRLASQEAGRD</sequence>
<dbReference type="Pfam" id="PF09594">
    <property type="entry name" value="GT87"/>
    <property type="match status" value="1"/>
</dbReference>